<dbReference type="Proteomes" id="UP000250321">
    <property type="component" value="Unassembled WGS sequence"/>
</dbReference>
<evidence type="ECO:0000313" key="1">
    <source>
        <dbReference type="EMBL" id="PQQ05454.1"/>
    </source>
</evidence>
<dbReference type="PANTHER" id="PTHR36051">
    <property type="entry name" value="DYNAMIN"/>
    <property type="match status" value="1"/>
</dbReference>
<sequence length="70" mass="7239">MEASSSNSSSKSGLVVANERRPSGGIRIENPFTLKVGQVFTGFGIGCGVGIGVGRPINLGIDLSLYIDEL</sequence>
<gene>
    <name evidence="1" type="ORF">Pyn_17932</name>
</gene>
<protein>
    <submittedName>
        <fullName evidence="1">Uncharacterized protein</fullName>
    </submittedName>
</protein>
<comment type="caution">
    <text evidence="1">The sequence shown here is derived from an EMBL/GenBank/DDBJ whole genome shotgun (WGS) entry which is preliminary data.</text>
</comment>
<name>A0A314YLJ6_PRUYE</name>
<dbReference type="STRING" id="2094558.A0A314YLJ6"/>
<proteinExistence type="predicted"/>
<reference evidence="1 2" key="1">
    <citation type="submission" date="2018-02" db="EMBL/GenBank/DDBJ databases">
        <title>Draft genome of wild Prunus yedoensis var. nudiflora.</title>
        <authorList>
            <person name="Baek S."/>
            <person name="Kim J.-H."/>
            <person name="Choi K."/>
            <person name="Kim G.-B."/>
            <person name="Cho A."/>
            <person name="Jang H."/>
            <person name="Shin C.-H."/>
            <person name="Yu H.-J."/>
            <person name="Mun J.-H."/>
        </authorList>
    </citation>
    <scope>NUCLEOTIDE SEQUENCE [LARGE SCALE GENOMIC DNA]</scope>
    <source>
        <strain evidence="2">cv. Jeju island</strain>
        <tissue evidence="1">Leaf</tissue>
    </source>
</reference>
<dbReference type="EMBL" id="PJQY01001084">
    <property type="protein sequence ID" value="PQQ05454.1"/>
    <property type="molecule type" value="Genomic_DNA"/>
</dbReference>
<dbReference type="PANTHER" id="PTHR36051:SF2">
    <property type="entry name" value="DYNAMIN"/>
    <property type="match status" value="1"/>
</dbReference>
<keyword evidence="2" id="KW-1185">Reference proteome</keyword>
<evidence type="ECO:0000313" key="2">
    <source>
        <dbReference type="Proteomes" id="UP000250321"/>
    </source>
</evidence>
<accession>A0A314YLJ6</accession>
<organism evidence="1 2">
    <name type="scientific">Prunus yedoensis var. nudiflora</name>
    <dbReference type="NCBI Taxonomy" id="2094558"/>
    <lineage>
        <taxon>Eukaryota</taxon>
        <taxon>Viridiplantae</taxon>
        <taxon>Streptophyta</taxon>
        <taxon>Embryophyta</taxon>
        <taxon>Tracheophyta</taxon>
        <taxon>Spermatophyta</taxon>
        <taxon>Magnoliopsida</taxon>
        <taxon>eudicotyledons</taxon>
        <taxon>Gunneridae</taxon>
        <taxon>Pentapetalae</taxon>
        <taxon>rosids</taxon>
        <taxon>fabids</taxon>
        <taxon>Rosales</taxon>
        <taxon>Rosaceae</taxon>
        <taxon>Amygdaloideae</taxon>
        <taxon>Amygdaleae</taxon>
        <taxon>Prunus</taxon>
    </lineage>
</organism>
<dbReference type="AlphaFoldDB" id="A0A314YLJ6"/>